<name>A0ABW5QV76_9BACL</name>
<evidence type="ECO:0000313" key="2">
    <source>
        <dbReference type="Proteomes" id="UP001597493"/>
    </source>
</evidence>
<reference evidence="2" key="1">
    <citation type="journal article" date="2019" name="Int. J. Syst. Evol. Microbiol.">
        <title>The Global Catalogue of Microorganisms (GCM) 10K type strain sequencing project: providing services to taxonomists for standard genome sequencing and annotation.</title>
        <authorList>
            <consortium name="The Broad Institute Genomics Platform"/>
            <consortium name="The Broad Institute Genome Sequencing Center for Infectious Disease"/>
            <person name="Wu L."/>
            <person name="Ma J."/>
        </authorList>
    </citation>
    <scope>NUCLEOTIDE SEQUENCE [LARGE SCALE GENOMIC DNA]</scope>
    <source>
        <strain evidence="2">TISTR 1827</strain>
    </source>
</reference>
<organism evidence="1 2">
    <name type="scientific">Paenibacillus thailandensis</name>
    <dbReference type="NCBI Taxonomy" id="393250"/>
    <lineage>
        <taxon>Bacteria</taxon>
        <taxon>Bacillati</taxon>
        <taxon>Bacillota</taxon>
        <taxon>Bacilli</taxon>
        <taxon>Bacillales</taxon>
        <taxon>Paenibacillaceae</taxon>
        <taxon>Paenibacillus</taxon>
    </lineage>
</organism>
<dbReference type="RefSeq" id="WP_379270676.1">
    <property type="nucleotide sequence ID" value="NZ_JBHUGT010000044.1"/>
</dbReference>
<proteinExistence type="predicted"/>
<dbReference type="Proteomes" id="UP001597493">
    <property type="component" value="Unassembled WGS sequence"/>
</dbReference>
<keyword evidence="2" id="KW-1185">Reference proteome</keyword>
<evidence type="ECO:0000313" key="1">
    <source>
        <dbReference type="EMBL" id="MFD2660005.1"/>
    </source>
</evidence>
<comment type="caution">
    <text evidence="1">The sequence shown here is derived from an EMBL/GenBank/DDBJ whole genome shotgun (WGS) entry which is preliminary data.</text>
</comment>
<dbReference type="EMBL" id="JBHUMY010000006">
    <property type="protein sequence ID" value="MFD2660005.1"/>
    <property type="molecule type" value="Genomic_DNA"/>
</dbReference>
<sequence>MKDQNNYDTFIEVAEDCPVETAEVPKAKGGVKSVPVLQYEMIANHPYRYTQEDVLFEVFAVRNGITEQRKQAEREKFFSKGQPCLRTSSLGKRYGWGIHCDSQGKVALYAVESDDYRRLKDDPNLKHVKAMRQSRN</sequence>
<gene>
    <name evidence="1" type="ORF">ACFSW5_06950</name>
</gene>
<dbReference type="InterPro" id="IPR046155">
    <property type="entry name" value="DUF6157"/>
</dbReference>
<dbReference type="Pfam" id="PF19654">
    <property type="entry name" value="DUF6157"/>
    <property type="match status" value="1"/>
</dbReference>
<accession>A0ABW5QV76</accession>
<protein>
    <submittedName>
        <fullName evidence="1">DUF6157 family protein</fullName>
    </submittedName>
</protein>